<dbReference type="CDD" id="cd00060">
    <property type="entry name" value="FHA"/>
    <property type="match status" value="1"/>
</dbReference>
<dbReference type="OrthoDB" id="151099at2"/>
<sequence length="153" mass="17022">MYGELVPLGGGDPIPLLQKKLLVGRRPSCDITLDFSNVSGNHCVLQFENGYWKVRDLGSSNGTRLNSDRVYEDEWMMPGDTLIIARKHKYTVQYTPEGIAPPESDADSQEEMSLLDKAGLTNRGRRKQSGRTEGGSNVSAADIDDDTWNQLFE</sequence>
<dbReference type="SUPFAM" id="SSF49879">
    <property type="entry name" value="SMAD/FHA domain"/>
    <property type="match status" value="1"/>
</dbReference>
<organism evidence="3 4">
    <name type="scientific">Calycomorphotria hydatis</name>
    <dbReference type="NCBI Taxonomy" id="2528027"/>
    <lineage>
        <taxon>Bacteria</taxon>
        <taxon>Pseudomonadati</taxon>
        <taxon>Planctomycetota</taxon>
        <taxon>Planctomycetia</taxon>
        <taxon>Planctomycetales</taxon>
        <taxon>Planctomycetaceae</taxon>
        <taxon>Calycomorphotria</taxon>
    </lineage>
</organism>
<evidence type="ECO:0000256" key="1">
    <source>
        <dbReference type="SAM" id="MobiDB-lite"/>
    </source>
</evidence>
<dbReference type="InterPro" id="IPR008984">
    <property type="entry name" value="SMAD_FHA_dom_sf"/>
</dbReference>
<dbReference type="SMART" id="SM00240">
    <property type="entry name" value="FHA"/>
    <property type="match status" value="1"/>
</dbReference>
<dbReference type="PANTHER" id="PTHR23308">
    <property type="entry name" value="NUCLEAR INHIBITOR OF PROTEIN PHOSPHATASE-1"/>
    <property type="match status" value="1"/>
</dbReference>
<evidence type="ECO:0000313" key="4">
    <source>
        <dbReference type="Proteomes" id="UP000319976"/>
    </source>
</evidence>
<dbReference type="InterPro" id="IPR000253">
    <property type="entry name" value="FHA_dom"/>
</dbReference>
<dbReference type="InterPro" id="IPR050923">
    <property type="entry name" value="Cell_Proc_Reg/RNA_Proc"/>
</dbReference>
<dbReference type="AlphaFoldDB" id="A0A517T5M4"/>
<dbReference type="RefSeq" id="WP_145260188.1">
    <property type="nucleotide sequence ID" value="NZ_CP036316.1"/>
</dbReference>
<dbReference type="PROSITE" id="PS50006">
    <property type="entry name" value="FHA_DOMAIN"/>
    <property type="match status" value="1"/>
</dbReference>
<keyword evidence="4" id="KW-1185">Reference proteome</keyword>
<gene>
    <name evidence="3" type="ORF">V22_09070</name>
</gene>
<dbReference type="KEGG" id="chya:V22_09070"/>
<dbReference type="Pfam" id="PF00498">
    <property type="entry name" value="FHA"/>
    <property type="match status" value="1"/>
</dbReference>
<dbReference type="EMBL" id="CP036316">
    <property type="protein sequence ID" value="QDT63682.1"/>
    <property type="molecule type" value="Genomic_DNA"/>
</dbReference>
<dbReference type="Proteomes" id="UP000319976">
    <property type="component" value="Chromosome"/>
</dbReference>
<accession>A0A517T5M4</accession>
<reference evidence="3 4" key="1">
    <citation type="submission" date="2019-02" db="EMBL/GenBank/DDBJ databases">
        <title>Deep-cultivation of Planctomycetes and their phenomic and genomic characterization uncovers novel biology.</title>
        <authorList>
            <person name="Wiegand S."/>
            <person name="Jogler M."/>
            <person name="Boedeker C."/>
            <person name="Pinto D."/>
            <person name="Vollmers J."/>
            <person name="Rivas-Marin E."/>
            <person name="Kohn T."/>
            <person name="Peeters S.H."/>
            <person name="Heuer A."/>
            <person name="Rast P."/>
            <person name="Oberbeckmann S."/>
            <person name="Bunk B."/>
            <person name="Jeske O."/>
            <person name="Meyerdierks A."/>
            <person name="Storesund J.E."/>
            <person name="Kallscheuer N."/>
            <person name="Luecker S."/>
            <person name="Lage O.M."/>
            <person name="Pohl T."/>
            <person name="Merkel B.J."/>
            <person name="Hornburger P."/>
            <person name="Mueller R.-W."/>
            <person name="Bruemmer F."/>
            <person name="Labrenz M."/>
            <person name="Spormann A.M."/>
            <person name="Op den Camp H."/>
            <person name="Overmann J."/>
            <person name="Amann R."/>
            <person name="Jetten M.S.M."/>
            <person name="Mascher T."/>
            <person name="Medema M.H."/>
            <person name="Devos D.P."/>
            <person name="Kaster A.-K."/>
            <person name="Ovreas L."/>
            <person name="Rohde M."/>
            <person name="Galperin M.Y."/>
            <person name="Jogler C."/>
        </authorList>
    </citation>
    <scope>NUCLEOTIDE SEQUENCE [LARGE SCALE GENOMIC DNA]</scope>
    <source>
        <strain evidence="3 4">V22</strain>
    </source>
</reference>
<feature type="domain" description="FHA" evidence="2">
    <location>
        <begin position="21"/>
        <end position="70"/>
    </location>
</feature>
<dbReference type="Gene3D" id="2.60.200.20">
    <property type="match status" value="1"/>
</dbReference>
<evidence type="ECO:0000259" key="2">
    <source>
        <dbReference type="PROSITE" id="PS50006"/>
    </source>
</evidence>
<name>A0A517T5M4_9PLAN</name>
<protein>
    <submittedName>
        <fullName evidence="3">FHA domain protein</fullName>
    </submittedName>
</protein>
<feature type="region of interest" description="Disordered" evidence="1">
    <location>
        <begin position="96"/>
        <end position="153"/>
    </location>
</feature>
<proteinExistence type="predicted"/>
<evidence type="ECO:0000313" key="3">
    <source>
        <dbReference type="EMBL" id="QDT63682.1"/>
    </source>
</evidence>